<feature type="transmembrane region" description="Helical" evidence="6">
    <location>
        <begin position="50"/>
        <end position="71"/>
    </location>
</feature>
<keyword evidence="3 6" id="KW-1133">Transmembrane helix</keyword>
<feature type="transmembrane region" description="Helical" evidence="6">
    <location>
        <begin position="207"/>
        <end position="236"/>
    </location>
</feature>
<comment type="subcellular location">
    <subcellularLocation>
        <location evidence="1">Membrane</location>
        <topology evidence="1">Multi-pass membrane protein</topology>
    </subcellularLocation>
</comment>
<keyword evidence="2 6" id="KW-0812">Transmembrane</keyword>
<evidence type="ECO:0000313" key="8">
    <source>
        <dbReference type="Proteomes" id="UP000324701"/>
    </source>
</evidence>
<evidence type="ECO:0000256" key="5">
    <source>
        <dbReference type="SAM" id="MobiDB-lite"/>
    </source>
</evidence>
<evidence type="ECO:0000256" key="1">
    <source>
        <dbReference type="ARBA" id="ARBA00004141"/>
    </source>
</evidence>
<name>A0A5B1BPF1_MYCSI</name>
<dbReference type="EMBL" id="VTZN01000050">
    <property type="protein sequence ID" value="KAA1250306.1"/>
    <property type="molecule type" value="Genomic_DNA"/>
</dbReference>
<keyword evidence="4 6" id="KW-0472">Membrane</keyword>
<evidence type="ECO:0000313" key="7">
    <source>
        <dbReference type="EMBL" id="KAA1250306.1"/>
    </source>
</evidence>
<organism evidence="7 8">
    <name type="scientific">Mycobacterium simiae</name>
    <name type="common">Mycobacterium habana</name>
    <dbReference type="NCBI Taxonomy" id="1784"/>
    <lineage>
        <taxon>Bacteria</taxon>
        <taxon>Bacillati</taxon>
        <taxon>Actinomycetota</taxon>
        <taxon>Actinomycetes</taxon>
        <taxon>Mycobacteriales</taxon>
        <taxon>Mycobacteriaceae</taxon>
        <taxon>Mycobacterium</taxon>
        <taxon>Mycobacterium simiae complex</taxon>
    </lineage>
</organism>
<keyword evidence="8" id="KW-1185">Reference proteome</keyword>
<dbReference type="Proteomes" id="UP000324701">
    <property type="component" value="Unassembled WGS sequence"/>
</dbReference>
<dbReference type="AlphaFoldDB" id="A0A5B1BPF1"/>
<dbReference type="OrthoDB" id="9786493at2"/>
<dbReference type="GO" id="GO:0015499">
    <property type="term" value="F:formate transmembrane transporter activity"/>
    <property type="evidence" value="ECO:0007669"/>
    <property type="project" value="TreeGrafter"/>
</dbReference>
<proteinExistence type="predicted"/>
<dbReference type="Pfam" id="PF01226">
    <property type="entry name" value="Form_Nir_trans"/>
    <property type="match status" value="1"/>
</dbReference>
<dbReference type="Gene3D" id="1.20.1080.10">
    <property type="entry name" value="Glycerol uptake facilitator protein"/>
    <property type="match status" value="1"/>
</dbReference>
<evidence type="ECO:0000256" key="6">
    <source>
        <dbReference type="SAM" id="Phobius"/>
    </source>
</evidence>
<comment type="caution">
    <text evidence="7">The sequence shown here is derived from an EMBL/GenBank/DDBJ whole genome shotgun (WGS) entry which is preliminary data.</text>
</comment>
<dbReference type="PANTHER" id="PTHR30520:SF8">
    <property type="entry name" value="NITRITE TRANSPORTER NIRC"/>
    <property type="match status" value="1"/>
</dbReference>
<gene>
    <name evidence="7" type="ORF">F0Q45_10510</name>
</gene>
<dbReference type="RefSeq" id="WP_149653905.1">
    <property type="nucleotide sequence ID" value="NZ_VTZN01000050.1"/>
</dbReference>
<evidence type="ECO:0000256" key="4">
    <source>
        <dbReference type="ARBA" id="ARBA00023136"/>
    </source>
</evidence>
<evidence type="ECO:0000256" key="2">
    <source>
        <dbReference type="ARBA" id="ARBA00022692"/>
    </source>
</evidence>
<protein>
    <submittedName>
        <fullName evidence="7">Formate/nitrite transporter family protein</fullName>
    </submittedName>
</protein>
<feature type="transmembrane region" description="Helical" evidence="6">
    <location>
        <begin position="174"/>
        <end position="195"/>
    </location>
</feature>
<feature type="region of interest" description="Disordered" evidence="5">
    <location>
        <begin position="1"/>
        <end position="26"/>
    </location>
</feature>
<sequence>MFQLAVGPDRARPLPTGSRTGDPFEPLSVPAMVTRIADMALMKSAHPGAFLLRSLIGGAMVGFGALLSLVVSTGITTPGIASLLMGLAFGMSFVLILVSGASLITADMAAGCFAVLQGRMSFAGYLQLLVIGLIGNIAGTLVFAAVCAAAGGPYLGAFAARAATVGAQKAGQPLWTAFLLAVLCTWFLQTAMCMYYKARSDVARMGFAFYGPFAFVIGSDQHVVANVGFLGLPLLLNVFHRDAPHCGIGWGMSSHGLITNICITSVGNLVGGTLFVALPFYVIARLQPQEKQCDSPSSSGDSRCPDACAVRATGE</sequence>
<dbReference type="InterPro" id="IPR000292">
    <property type="entry name" value="For/NO2_transpt"/>
</dbReference>
<reference evidence="7 8" key="1">
    <citation type="submission" date="2019-09" db="EMBL/GenBank/DDBJ databases">
        <title>Report of infection by Mycobacterium simiae a patient suffering from pulmonary tuberculosis.</title>
        <authorList>
            <person name="Mohanty P.S."/>
            <person name="Bansal A.K."/>
            <person name="Singh H."/>
            <person name="Sharma S."/>
            <person name="Patil S.A."/>
            <person name="Upadhaya P."/>
            <person name="Singh P.K."/>
            <person name="Kumar D."/>
            <person name="Kumar S."/>
            <person name="Singh R.K."/>
            <person name="Chaudhary B."/>
        </authorList>
    </citation>
    <scope>NUCLEOTIDE SEQUENCE [LARGE SCALE GENOMIC DNA]</scope>
    <source>
        <strain evidence="7 8">JAL-560-SIM</strain>
    </source>
</reference>
<evidence type="ECO:0000256" key="3">
    <source>
        <dbReference type="ARBA" id="ARBA00022989"/>
    </source>
</evidence>
<accession>A0A5B1BPF1</accession>
<dbReference type="GO" id="GO:0005886">
    <property type="term" value="C:plasma membrane"/>
    <property type="evidence" value="ECO:0007669"/>
    <property type="project" value="TreeGrafter"/>
</dbReference>
<dbReference type="PANTHER" id="PTHR30520">
    <property type="entry name" value="FORMATE TRANSPORTER-RELATED"/>
    <property type="match status" value="1"/>
</dbReference>
<feature type="transmembrane region" description="Helical" evidence="6">
    <location>
        <begin position="83"/>
        <end position="116"/>
    </location>
</feature>
<feature type="transmembrane region" description="Helical" evidence="6">
    <location>
        <begin position="128"/>
        <end position="154"/>
    </location>
</feature>
<feature type="transmembrane region" description="Helical" evidence="6">
    <location>
        <begin position="256"/>
        <end position="282"/>
    </location>
</feature>
<dbReference type="InterPro" id="IPR023271">
    <property type="entry name" value="Aquaporin-like"/>
</dbReference>